<comment type="caution">
    <text evidence="3">The sequence shown here is derived from an EMBL/GenBank/DDBJ whole genome shotgun (WGS) entry which is preliminary data.</text>
</comment>
<dbReference type="Gene3D" id="3.30.300.30">
    <property type="match status" value="1"/>
</dbReference>
<keyword evidence="4" id="KW-1185">Reference proteome</keyword>
<dbReference type="PROSITE" id="PS00455">
    <property type="entry name" value="AMP_BINDING"/>
    <property type="match status" value="1"/>
</dbReference>
<dbReference type="GO" id="GO:0031956">
    <property type="term" value="F:medium-chain fatty acid-CoA ligase activity"/>
    <property type="evidence" value="ECO:0007669"/>
    <property type="project" value="TreeGrafter"/>
</dbReference>
<dbReference type="Pfam" id="PF00501">
    <property type="entry name" value="AMP-binding"/>
    <property type="match status" value="1"/>
</dbReference>
<dbReference type="AlphaFoldDB" id="A0A8H5B8L5"/>
<accession>A0A8H5B8L5</accession>
<feature type="domain" description="AMP-binding enzyme C-terminal" evidence="2">
    <location>
        <begin position="535"/>
        <end position="616"/>
    </location>
</feature>
<dbReference type="GO" id="GO:0006631">
    <property type="term" value="P:fatty acid metabolic process"/>
    <property type="evidence" value="ECO:0007669"/>
    <property type="project" value="TreeGrafter"/>
</dbReference>
<dbReference type="EMBL" id="JAACJJ010000030">
    <property type="protein sequence ID" value="KAF5318660.1"/>
    <property type="molecule type" value="Genomic_DNA"/>
</dbReference>
<dbReference type="InterPro" id="IPR025110">
    <property type="entry name" value="AMP-bd_C"/>
</dbReference>
<protein>
    <submittedName>
        <fullName evidence="3">Uncharacterized protein</fullName>
    </submittedName>
</protein>
<dbReference type="OrthoDB" id="10253115at2759"/>
<dbReference type="InterPro" id="IPR020845">
    <property type="entry name" value="AMP-binding_CS"/>
</dbReference>
<proteinExistence type="predicted"/>
<dbReference type="PANTHER" id="PTHR43201">
    <property type="entry name" value="ACYL-COA SYNTHETASE"/>
    <property type="match status" value="1"/>
</dbReference>
<dbReference type="Proteomes" id="UP000567179">
    <property type="component" value="Unassembled WGS sequence"/>
</dbReference>
<dbReference type="InterPro" id="IPR000873">
    <property type="entry name" value="AMP-dep_synth/lig_dom"/>
</dbReference>
<dbReference type="Gene3D" id="3.40.50.12780">
    <property type="entry name" value="N-terminal domain of ligase-like"/>
    <property type="match status" value="1"/>
</dbReference>
<evidence type="ECO:0000313" key="4">
    <source>
        <dbReference type="Proteomes" id="UP000567179"/>
    </source>
</evidence>
<dbReference type="InterPro" id="IPR045851">
    <property type="entry name" value="AMP-bd_C_sf"/>
</dbReference>
<dbReference type="Pfam" id="PF13193">
    <property type="entry name" value="AMP-binding_C"/>
    <property type="match status" value="1"/>
</dbReference>
<feature type="domain" description="AMP-dependent synthetase/ligase" evidence="1">
    <location>
        <begin position="54"/>
        <end position="480"/>
    </location>
</feature>
<evidence type="ECO:0000259" key="2">
    <source>
        <dbReference type="Pfam" id="PF13193"/>
    </source>
</evidence>
<dbReference type="PANTHER" id="PTHR43201:SF30">
    <property type="entry name" value="AMP-DEPENDENT SYNTHETASE_LIGASE DOMAIN-CONTAINING PROTEIN"/>
    <property type="match status" value="1"/>
</dbReference>
<dbReference type="InterPro" id="IPR042099">
    <property type="entry name" value="ANL_N_sf"/>
</dbReference>
<organism evidence="3 4">
    <name type="scientific">Psilocybe cf. subviscida</name>
    <dbReference type="NCBI Taxonomy" id="2480587"/>
    <lineage>
        <taxon>Eukaryota</taxon>
        <taxon>Fungi</taxon>
        <taxon>Dikarya</taxon>
        <taxon>Basidiomycota</taxon>
        <taxon>Agaricomycotina</taxon>
        <taxon>Agaricomycetes</taxon>
        <taxon>Agaricomycetidae</taxon>
        <taxon>Agaricales</taxon>
        <taxon>Agaricineae</taxon>
        <taxon>Strophariaceae</taxon>
        <taxon>Psilocybe</taxon>
    </lineage>
</organism>
<sequence length="640" mass="71041">MFHLKRAIPAPFRRYLTQSAVFGPLDPPLSYKTLPQFFETEIVKKHGERPALICRKEALGSHGGASSRNLGVSTHLAWDFHEFHGHINALARGLLVMGVQKGDRVGVIMGNNSAYAMLQWACASIGAILVTMNPAYRLPELVATLNLSGVKHLFVVPQLRSSTYVRTLVEAFPQIVSARPGEMQIEKLPELRNLIVVDNADEHKDYLQKTDVKSMIDWREVLMWREDVREAEMQREIIQGQNKDEVINLQFTSGTTGLPKGVSLTHHNLLNNAISIGRCMRLTNKDILCALYIVADHSGQGLILAPRIDLPVFPNIRLVLGNLAAWTHGSCIVYPSDTFDPPAIVDAVIAERCTALHGVPTHFLGVLSEVEKRRSEGRDVNMSSLRTGIAAGSPIPIDLMKSLIEKMHLRDLTNAYGMTETSPVAFQSTPDDPILKRVETVGKVQPHVKAKLIDPNGKVVDIGNPGEICIAGYLLQKGYWNDEEQTRSAMKKDENGTLWMHTGDEGIMDEEGYLRVVGRIKDIIIRGGENLFPVQIENALTDHHEIREAAAVSVADPTYGEVVGAWIVREPHTKMSREDVRQSVIGRINPQNAPAWVWFVGEDGAPEELPKTASGKVMKHVLRKWAKEMTAKNLGRVTKS</sequence>
<reference evidence="3 4" key="1">
    <citation type="journal article" date="2020" name="ISME J.">
        <title>Uncovering the hidden diversity of litter-decomposition mechanisms in mushroom-forming fungi.</title>
        <authorList>
            <person name="Floudas D."/>
            <person name="Bentzer J."/>
            <person name="Ahren D."/>
            <person name="Johansson T."/>
            <person name="Persson P."/>
            <person name="Tunlid A."/>
        </authorList>
    </citation>
    <scope>NUCLEOTIDE SEQUENCE [LARGE SCALE GENOMIC DNA]</scope>
    <source>
        <strain evidence="3 4">CBS 101986</strain>
    </source>
</reference>
<name>A0A8H5B8L5_9AGAR</name>
<evidence type="ECO:0000259" key="1">
    <source>
        <dbReference type="Pfam" id="PF00501"/>
    </source>
</evidence>
<gene>
    <name evidence="3" type="ORF">D9619_010694</name>
</gene>
<dbReference type="SUPFAM" id="SSF56801">
    <property type="entry name" value="Acetyl-CoA synthetase-like"/>
    <property type="match status" value="1"/>
</dbReference>
<evidence type="ECO:0000313" key="3">
    <source>
        <dbReference type="EMBL" id="KAF5318660.1"/>
    </source>
</evidence>